<dbReference type="OrthoDB" id="1190494at2"/>
<evidence type="ECO:0000256" key="1">
    <source>
        <dbReference type="ARBA" id="ARBA00010990"/>
    </source>
</evidence>
<protein>
    <submittedName>
        <fullName evidence="4">4'-phosphopantetheinyl transferase</fullName>
    </submittedName>
</protein>
<comment type="similarity">
    <text evidence="1">Belongs to the P-Pant transferase superfamily. Gsp/Sfp/HetI/AcpT family.</text>
</comment>
<comment type="caution">
    <text evidence="4">The sequence shown here is derived from an EMBL/GenBank/DDBJ whole genome shotgun (WGS) entry which is preliminary data.</text>
</comment>
<dbReference type="InterPro" id="IPR037143">
    <property type="entry name" value="4-PPantetheinyl_Trfase_dom_sf"/>
</dbReference>
<name>A0A2S5A8N8_9SPHI</name>
<organism evidence="4 5">
    <name type="scientific">Solitalea longa</name>
    <dbReference type="NCBI Taxonomy" id="2079460"/>
    <lineage>
        <taxon>Bacteria</taxon>
        <taxon>Pseudomonadati</taxon>
        <taxon>Bacteroidota</taxon>
        <taxon>Sphingobacteriia</taxon>
        <taxon>Sphingobacteriales</taxon>
        <taxon>Sphingobacteriaceae</taxon>
        <taxon>Solitalea</taxon>
    </lineage>
</organism>
<dbReference type="InterPro" id="IPR008278">
    <property type="entry name" value="4-PPantetheinyl_Trfase_dom"/>
</dbReference>
<dbReference type="GO" id="GO:0005829">
    <property type="term" value="C:cytosol"/>
    <property type="evidence" value="ECO:0007669"/>
    <property type="project" value="TreeGrafter"/>
</dbReference>
<dbReference type="GO" id="GO:0019878">
    <property type="term" value="P:lysine biosynthetic process via aminoadipic acid"/>
    <property type="evidence" value="ECO:0007669"/>
    <property type="project" value="TreeGrafter"/>
</dbReference>
<reference evidence="4 5" key="1">
    <citation type="submission" date="2018-01" db="EMBL/GenBank/DDBJ databases">
        <authorList>
            <person name="Gaut B.S."/>
            <person name="Morton B.R."/>
            <person name="Clegg M.T."/>
            <person name="Duvall M.R."/>
        </authorList>
    </citation>
    <scope>NUCLEOTIDE SEQUENCE [LARGE SCALE GENOMIC DNA]</scope>
    <source>
        <strain evidence="4 5">HR-AV</strain>
    </source>
</reference>
<dbReference type="Pfam" id="PF01648">
    <property type="entry name" value="ACPS"/>
    <property type="match status" value="1"/>
</dbReference>
<evidence type="ECO:0000256" key="2">
    <source>
        <dbReference type="ARBA" id="ARBA00022679"/>
    </source>
</evidence>
<dbReference type="RefSeq" id="WP_103787062.1">
    <property type="nucleotide sequence ID" value="NZ_PQVF01000001.1"/>
</dbReference>
<dbReference type="GO" id="GO:0000287">
    <property type="term" value="F:magnesium ion binding"/>
    <property type="evidence" value="ECO:0007669"/>
    <property type="project" value="InterPro"/>
</dbReference>
<keyword evidence="2 4" id="KW-0808">Transferase</keyword>
<dbReference type="Proteomes" id="UP000236893">
    <property type="component" value="Unassembled WGS sequence"/>
</dbReference>
<evidence type="ECO:0000313" key="4">
    <source>
        <dbReference type="EMBL" id="POY38960.1"/>
    </source>
</evidence>
<dbReference type="GO" id="GO:0008897">
    <property type="term" value="F:holo-[acyl-carrier-protein] synthase activity"/>
    <property type="evidence" value="ECO:0007669"/>
    <property type="project" value="InterPro"/>
</dbReference>
<dbReference type="AlphaFoldDB" id="A0A2S5A8N8"/>
<gene>
    <name evidence="4" type="ORF">C3K47_00200</name>
</gene>
<evidence type="ECO:0000313" key="5">
    <source>
        <dbReference type="Proteomes" id="UP000236893"/>
    </source>
</evidence>
<dbReference type="EMBL" id="PQVF01000001">
    <property type="protein sequence ID" value="POY38960.1"/>
    <property type="molecule type" value="Genomic_DNA"/>
</dbReference>
<feature type="domain" description="4'-phosphopantetheinyl transferase" evidence="3">
    <location>
        <begin position="108"/>
        <end position="186"/>
    </location>
</feature>
<sequence length="215" mass="25134">MAIVLHKILDNDTEFAIWKIEEPAELLYSKLQLDQSEKEVYESLSKGKRELHWLSSRVLLRSLINTPDFIKTSLDEHNKPYLVNLPHHFSLSHSFDYAAVMISKSKKVGIDIELIKDKIIRVEGKFLSDEELTFINTEHKIKHLYACWAAKEALYKLFGKKTVSLQDHIRLKPFDYNTKGLIQANILDQNCPTDFLIYYQEYAEYMIAYTSSEDI</sequence>
<accession>A0A2S5A8N8</accession>
<dbReference type="InterPro" id="IPR050559">
    <property type="entry name" value="P-Pant_transferase_sf"/>
</dbReference>
<keyword evidence="5" id="KW-1185">Reference proteome</keyword>
<dbReference type="PANTHER" id="PTHR12215:SF10">
    <property type="entry name" value="L-AMINOADIPATE-SEMIALDEHYDE DEHYDROGENASE-PHOSPHOPANTETHEINYL TRANSFERASE"/>
    <property type="match status" value="1"/>
</dbReference>
<evidence type="ECO:0000259" key="3">
    <source>
        <dbReference type="Pfam" id="PF01648"/>
    </source>
</evidence>
<dbReference type="SUPFAM" id="SSF56214">
    <property type="entry name" value="4'-phosphopantetheinyl transferase"/>
    <property type="match status" value="2"/>
</dbReference>
<proteinExistence type="inferred from homology"/>
<dbReference type="PANTHER" id="PTHR12215">
    <property type="entry name" value="PHOSPHOPANTETHEINE TRANSFERASE"/>
    <property type="match status" value="1"/>
</dbReference>
<dbReference type="Gene3D" id="3.90.470.20">
    <property type="entry name" value="4'-phosphopantetheinyl transferase domain"/>
    <property type="match status" value="1"/>
</dbReference>